<dbReference type="PROSITE" id="PS00101">
    <property type="entry name" value="HEXAPEP_TRANSFERASES"/>
    <property type="match status" value="1"/>
</dbReference>
<dbReference type="CDD" id="cd03353">
    <property type="entry name" value="LbH_GlmU_C"/>
    <property type="match status" value="1"/>
</dbReference>
<accession>A0A9D1D7E8</accession>
<dbReference type="GO" id="GO:0009252">
    <property type="term" value="P:peptidoglycan biosynthetic process"/>
    <property type="evidence" value="ECO:0007669"/>
    <property type="project" value="UniProtKB-KW"/>
</dbReference>
<evidence type="ECO:0000256" key="8">
    <source>
        <dbReference type="ARBA" id="ARBA00022723"/>
    </source>
</evidence>
<evidence type="ECO:0000256" key="9">
    <source>
        <dbReference type="ARBA" id="ARBA00022737"/>
    </source>
</evidence>
<evidence type="ECO:0000256" key="18">
    <source>
        <dbReference type="ARBA" id="ARBA00049628"/>
    </source>
</evidence>
<organism evidence="19 20">
    <name type="scientific">Candidatus Avoscillospira stercoripullorum</name>
    <dbReference type="NCBI Taxonomy" id="2840709"/>
    <lineage>
        <taxon>Bacteria</taxon>
        <taxon>Bacillati</taxon>
        <taxon>Bacillota</taxon>
        <taxon>Clostridia</taxon>
        <taxon>Eubacteriales</taxon>
        <taxon>Oscillospiraceae</taxon>
        <taxon>Oscillospiraceae incertae sedis</taxon>
        <taxon>Candidatus Avoscillospira</taxon>
    </lineage>
</organism>
<dbReference type="SUPFAM" id="SSF51161">
    <property type="entry name" value="Trimeric LpxA-like enzymes"/>
    <property type="match status" value="1"/>
</dbReference>
<dbReference type="GO" id="GO:0019134">
    <property type="term" value="F:glucosamine-1-phosphate N-acetyltransferase activity"/>
    <property type="evidence" value="ECO:0007669"/>
    <property type="project" value="UniProtKB-EC"/>
</dbReference>
<dbReference type="GO" id="GO:0005737">
    <property type="term" value="C:cytoplasm"/>
    <property type="evidence" value="ECO:0007669"/>
    <property type="project" value="UniProtKB-SubCell"/>
</dbReference>
<dbReference type="GO" id="GO:0071555">
    <property type="term" value="P:cell wall organization"/>
    <property type="evidence" value="ECO:0007669"/>
    <property type="project" value="UniProtKB-KW"/>
</dbReference>
<evidence type="ECO:0000313" key="20">
    <source>
        <dbReference type="Proteomes" id="UP000824258"/>
    </source>
</evidence>
<evidence type="ECO:0000256" key="11">
    <source>
        <dbReference type="ARBA" id="ARBA00022960"/>
    </source>
</evidence>
<keyword evidence="12" id="KW-0573">Peptidoglycan synthesis</keyword>
<reference evidence="19" key="2">
    <citation type="journal article" date="2021" name="PeerJ">
        <title>Extensive microbial diversity within the chicken gut microbiome revealed by metagenomics and culture.</title>
        <authorList>
            <person name="Gilroy R."/>
            <person name="Ravi A."/>
            <person name="Getino M."/>
            <person name="Pursley I."/>
            <person name="Horton D.L."/>
            <person name="Alikhan N.F."/>
            <person name="Baker D."/>
            <person name="Gharbi K."/>
            <person name="Hall N."/>
            <person name="Watson M."/>
            <person name="Adriaenssens E.M."/>
            <person name="Foster-Nyarko E."/>
            <person name="Jarju S."/>
            <person name="Secka A."/>
            <person name="Antonio M."/>
            <person name="Oren A."/>
            <person name="Chaudhuri R.R."/>
            <person name="La Ragione R."/>
            <person name="Hildebrand F."/>
            <person name="Pallen M.J."/>
        </authorList>
    </citation>
    <scope>NUCLEOTIDE SEQUENCE</scope>
    <source>
        <strain evidence="19">ChiHjej9B8-7071</strain>
    </source>
</reference>
<gene>
    <name evidence="19" type="ORF">IAA70_08295</name>
</gene>
<evidence type="ECO:0000256" key="6">
    <source>
        <dbReference type="ARBA" id="ARBA00022679"/>
    </source>
</evidence>
<comment type="cofactor">
    <cofactor evidence="1">
        <name>Mg(2+)</name>
        <dbReference type="ChEBI" id="CHEBI:18420"/>
    </cofactor>
</comment>
<comment type="catalytic activity">
    <reaction evidence="17">
        <text>N-acetyl-alpha-D-glucosamine 1-phosphate + UTP + H(+) = UDP-N-acetyl-alpha-D-glucosamine + diphosphate</text>
        <dbReference type="Rhea" id="RHEA:13509"/>
        <dbReference type="ChEBI" id="CHEBI:15378"/>
        <dbReference type="ChEBI" id="CHEBI:33019"/>
        <dbReference type="ChEBI" id="CHEBI:46398"/>
        <dbReference type="ChEBI" id="CHEBI:57705"/>
        <dbReference type="ChEBI" id="CHEBI:57776"/>
        <dbReference type="EC" id="2.7.7.23"/>
    </reaction>
</comment>
<evidence type="ECO:0000256" key="10">
    <source>
        <dbReference type="ARBA" id="ARBA00022842"/>
    </source>
</evidence>
<comment type="function">
    <text evidence="18">Catalyzes the last two sequential reactions in the de novo biosynthetic pathway for UDP-N-acetylglucosamine (UDP-GlcNAc). The C-terminal domain catalyzes the transfer of acetyl group from acetyl coenzyme A to glucosamine-1-phosphate (GlcN-1-P) to produce N-acetylglucosamine-1-phosphate (GlcNAc-1-P), which is converted into UDP-GlcNAc by the transfer of uridine 5-monophosphate (from uridine 5-triphosphate), a reaction catalyzed by the N-terminal domain.</text>
</comment>
<dbReference type="GO" id="GO:0008360">
    <property type="term" value="P:regulation of cell shape"/>
    <property type="evidence" value="ECO:0007669"/>
    <property type="project" value="UniProtKB-KW"/>
</dbReference>
<dbReference type="EMBL" id="DVGD01000276">
    <property type="protein sequence ID" value="HIR10391.1"/>
    <property type="molecule type" value="Genomic_DNA"/>
</dbReference>
<comment type="catalytic activity">
    <reaction evidence="16">
        <text>alpha-D-glucosamine 1-phosphate + acetyl-CoA = N-acetyl-alpha-D-glucosamine 1-phosphate + CoA + H(+)</text>
        <dbReference type="Rhea" id="RHEA:13725"/>
        <dbReference type="ChEBI" id="CHEBI:15378"/>
        <dbReference type="ChEBI" id="CHEBI:57287"/>
        <dbReference type="ChEBI" id="CHEBI:57288"/>
        <dbReference type="ChEBI" id="CHEBI:57776"/>
        <dbReference type="ChEBI" id="CHEBI:58516"/>
        <dbReference type="EC" id="2.3.1.157"/>
    </reaction>
</comment>
<keyword evidence="13" id="KW-0511">Multifunctional enzyme</keyword>
<evidence type="ECO:0000256" key="12">
    <source>
        <dbReference type="ARBA" id="ARBA00022984"/>
    </source>
</evidence>
<evidence type="ECO:0000256" key="3">
    <source>
        <dbReference type="ARBA" id="ARBA00007707"/>
    </source>
</evidence>
<dbReference type="Gene3D" id="2.160.10.10">
    <property type="entry name" value="Hexapeptide repeat proteins"/>
    <property type="match status" value="1"/>
</dbReference>
<comment type="similarity">
    <text evidence="3">In the C-terminal section; belongs to the transferase hexapeptide repeat family.</text>
</comment>
<evidence type="ECO:0000256" key="13">
    <source>
        <dbReference type="ARBA" id="ARBA00023268"/>
    </source>
</evidence>
<comment type="subcellular location">
    <subcellularLocation>
        <location evidence="2">Cytoplasm</location>
    </subcellularLocation>
</comment>
<evidence type="ECO:0000256" key="5">
    <source>
        <dbReference type="ARBA" id="ARBA00022490"/>
    </source>
</evidence>
<dbReference type="GO" id="GO:0003977">
    <property type="term" value="F:UDP-N-acetylglucosamine diphosphorylase activity"/>
    <property type="evidence" value="ECO:0007669"/>
    <property type="project" value="UniProtKB-EC"/>
</dbReference>
<keyword evidence="7" id="KW-0548">Nucleotidyltransferase</keyword>
<dbReference type="AlphaFoldDB" id="A0A9D1D7E8"/>
<dbReference type="InterPro" id="IPR011004">
    <property type="entry name" value="Trimer_LpxA-like_sf"/>
</dbReference>
<dbReference type="SUPFAM" id="SSF53448">
    <property type="entry name" value="Nucleotide-diphospho-sugar transferases"/>
    <property type="match status" value="1"/>
</dbReference>
<dbReference type="InterPro" id="IPR018357">
    <property type="entry name" value="Hexapep_transf_CS"/>
</dbReference>
<evidence type="ECO:0000256" key="4">
    <source>
        <dbReference type="ARBA" id="ARBA00007947"/>
    </source>
</evidence>
<evidence type="ECO:0000256" key="17">
    <source>
        <dbReference type="ARBA" id="ARBA00048493"/>
    </source>
</evidence>
<keyword evidence="10" id="KW-0460">Magnesium</keyword>
<protein>
    <submittedName>
        <fullName evidence="19">UDP-N-acetylglucosamine diphosphorylase</fullName>
    </submittedName>
</protein>
<keyword evidence="5" id="KW-0963">Cytoplasm</keyword>
<dbReference type="InterPro" id="IPR050065">
    <property type="entry name" value="GlmU-like"/>
</dbReference>
<dbReference type="InterPro" id="IPR001451">
    <property type="entry name" value="Hexapep"/>
</dbReference>
<evidence type="ECO:0000256" key="16">
    <source>
        <dbReference type="ARBA" id="ARBA00048247"/>
    </source>
</evidence>
<evidence type="ECO:0000256" key="15">
    <source>
        <dbReference type="ARBA" id="ARBA00023316"/>
    </source>
</evidence>
<keyword evidence="8" id="KW-0479">Metal-binding</keyword>
<keyword evidence="15" id="KW-0961">Cell wall biogenesis/degradation</keyword>
<reference evidence="19" key="1">
    <citation type="submission" date="2020-10" db="EMBL/GenBank/DDBJ databases">
        <authorList>
            <person name="Gilroy R."/>
        </authorList>
    </citation>
    <scope>NUCLEOTIDE SEQUENCE</scope>
    <source>
        <strain evidence="19">ChiHjej9B8-7071</strain>
    </source>
</reference>
<proteinExistence type="inferred from homology"/>
<dbReference type="GO" id="GO:0046872">
    <property type="term" value="F:metal ion binding"/>
    <property type="evidence" value="ECO:0007669"/>
    <property type="project" value="UniProtKB-KW"/>
</dbReference>
<keyword evidence="6" id="KW-0808">Transferase</keyword>
<keyword evidence="11" id="KW-0133">Cell shape</keyword>
<dbReference type="InterPro" id="IPR038009">
    <property type="entry name" value="GlmU_C_LbH"/>
</dbReference>
<dbReference type="GO" id="GO:0006048">
    <property type="term" value="P:UDP-N-acetylglucosamine biosynthetic process"/>
    <property type="evidence" value="ECO:0007669"/>
    <property type="project" value="InterPro"/>
</dbReference>
<keyword evidence="9" id="KW-0677">Repeat</keyword>
<dbReference type="Pfam" id="PF00132">
    <property type="entry name" value="Hexapep"/>
    <property type="match status" value="1"/>
</dbReference>
<comment type="caution">
    <text evidence="19">The sequence shown here is derived from an EMBL/GenBank/DDBJ whole genome shotgun (WGS) entry which is preliminary data.</text>
</comment>
<evidence type="ECO:0000256" key="7">
    <source>
        <dbReference type="ARBA" id="ARBA00022695"/>
    </source>
</evidence>
<dbReference type="PANTHER" id="PTHR43584">
    <property type="entry name" value="NUCLEOTIDYL TRANSFERASE"/>
    <property type="match status" value="1"/>
</dbReference>
<dbReference type="PANTHER" id="PTHR43584:SF3">
    <property type="entry name" value="BIFUNCTIONAL PROTEIN GLMU"/>
    <property type="match status" value="1"/>
</dbReference>
<dbReference type="Proteomes" id="UP000824258">
    <property type="component" value="Unassembled WGS sequence"/>
</dbReference>
<comment type="similarity">
    <text evidence="4">In the N-terminal section; belongs to the N-acetylglucosamine-1-phosphate uridyltransferase family.</text>
</comment>
<evidence type="ECO:0000256" key="2">
    <source>
        <dbReference type="ARBA" id="ARBA00004496"/>
    </source>
</evidence>
<evidence type="ECO:0000256" key="1">
    <source>
        <dbReference type="ARBA" id="ARBA00001946"/>
    </source>
</evidence>
<keyword evidence="14" id="KW-0012">Acyltransferase</keyword>
<evidence type="ECO:0000313" key="19">
    <source>
        <dbReference type="EMBL" id="HIR10391.1"/>
    </source>
</evidence>
<name>A0A9D1D7E8_9FIRM</name>
<evidence type="ECO:0000256" key="14">
    <source>
        <dbReference type="ARBA" id="ARBA00023315"/>
    </source>
</evidence>
<dbReference type="InterPro" id="IPR029044">
    <property type="entry name" value="Nucleotide-diphossugar_trans"/>
</dbReference>
<sequence length="394" mass="41437">MAGLSAVIFLPDDTGKTGLARPLLLQNLMGAPLLSWLVDSLAAGGVERFFLVCRPACEAAARDCFPAGKELVVAEEGKAAALFSDFLAAAGDDQTDVIVVTGPCVLLPYDAEILALPGAPEASNLLCVKKTVLQQALADQADLLPVLEAEAAPYTDRDGAFTIESLAQLTDFQPLLNRAHLYRLAETGVEIWDFGNTYIDPTCSVAPGVTILPGTILRGKTTVAAGCVLGPNTYVEDSTFGAGTIVNSSQVFRAELGEGCHVGPFAYVRTGTKAGNHVKIGDFVEVRSVTLGDNAKVAHLSYVGDSEVGSGAQLGCGAITVNYDREKKYRTVIGENAFIGSNVNLVAPITVGKEAYVAAGSTITEDVPPLSLAIARARQSHKREWAGKFKLKKP</sequence>